<gene>
    <name evidence="1" type="ORF">ERS013200_01217</name>
</gene>
<name>A0A655YCJ9_VIBCL</name>
<dbReference type="AlphaFoldDB" id="A0A655YCJ9"/>
<accession>A0A655YCJ9</accession>
<dbReference type="EMBL" id="CWQY01000005">
    <property type="protein sequence ID" value="CSC34852.1"/>
    <property type="molecule type" value="Genomic_DNA"/>
</dbReference>
<sequence length="148" mass="16512">MGGHVNHIMRLIDHLLRQRTIFGAKQINRLFWMGKVRQRGCTYRQLDTDDFDFTIQSRGEIVHLDQSNTFMAVLSVGLKFHGASITRTVVTHLSGVVAASSTHYCADVGWAFRVVQSNNYGGRGGHCGGSTSVLLWFELGSRMARLSL</sequence>
<proteinExistence type="predicted"/>
<protein>
    <submittedName>
        <fullName evidence="1">Uncharacterized protein</fullName>
    </submittedName>
</protein>
<evidence type="ECO:0000313" key="1">
    <source>
        <dbReference type="EMBL" id="CSC34852.1"/>
    </source>
</evidence>
<organism evidence="1 2">
    <name type="scientific">Vibrio cholerae</name>
    <dbReference type="NCBI Taxonomy" id="666"/>
    <lineage>
        <taxon>Bacteria</taxon>
        <taxon>Pseudomonadati</taxon>
        <taxon>Pseudomonadota</taxon>
        <taxon>Gammaproteobacteria</taxon>
        <taxon>Vibrionales</taxon>
        <taxon>Vibrionaceae</taxon>
        <taxon>Vibrio</taxon>
    </lineage>
</organism>
<dbReference type="Proteomes" id="UP000041770">
    <property type="component" value="Unassembled WGS sequence"/>
</dbReference>
<reference evidence="1 2" key="1">
    <citation type="submission" date="2015-07" db="EMBL/GenBank/DDBJ databases">
        <authorList>
            <consortium name="Pathogen Informatics"/>
        </authorList>
    </citation>
    <scope>NUCLEOTIDE SEQUENCE [LARGE SCALE GENOMIC DNA]</scope>
    <source>
        <strain evidence="1 2">A316</strain>
    </source>
</reference>
<evidence type="ECO:0000313" key="2">
    <source>
        <dbReference type="Proteomes" id="UP000041770"/>
    </source>
</evidence>